<evidence type="ECO:0000259" key="5">
    <source>
        <dbReference type="Pfam" id="PF01509"/>
    </source>
</evidence>
<dbReference type="Proteomes" id="UP001160483">
    <property type="component" value="Unassembled WGS sequence"/>
</dbReference>
<proteinExistence type="inferred from homology"/>
<dbReference type="PANTHER" id="PTHR13767:SF2">
    <property type="entry name" value="PSEUDOURIDYLATE SYNTHASE TRUB1"/>
    <property type="match status" value="1"/>
</dbReference>
<dbReference type="GO" id="GO:0003723">
    <property type="term" value="F:RNA binding"/>
    <property type="evidence" value="ECO:0007669"/>
    <property type="project" value="InterPro"/>
</dbReference>
<keyword evidence="4" id="KW-0413">Isomerase</keyword>
<dbReference type="Gene3D" id="3.30.2350.10">
    <property type="entry name" value="Pseudouridine synthase"/>
    <property type="match status" value="1"/>
</dbReference>
<sequence length="286" mass="32240">MATGVLTVAVGRATRFLQYLTSEKEYKGVIRLGITTDTDDITGKIRTQDPVSWVKEKAVHISLQRFIGRIDQFPPRVSAIKKDGVRCYKLVRAEKDFEIAPRRVQIEQIDVQKFVEGNYPEVTIRVVCGGGTYIRSIARECGEALVVPLERVDSTCNLRNRTGDFCAGGTLAELVRTRSGIFTITNSLNLDEIRVQVEGGHSPLQSIESMLQHLPFLELSRQAAQRWLHGGIVTILADEIEYVEPYKPIRGKPIRIYHPSSPELLGIAQVDEQAHNEFVLRKRLFI</sequence>
<dbReference type="PANTHER" id="PTHR13767">
    <property type="entry name" value="TRNA-PSEUDOURIDINE SYNTHASE"/>
    <property type="match status" value="1"/>
</dbReference>
<evidence type="ECO:0000313" key="7">
    <source>
        <dbReference type="EMBL" id="CAH0519538.1"/>
    </source>
</evidence>
<dbReference type="InterPro" id="IPR002501">
    <property type="entry name" value="PsdUridine_synth_N"/>
</dbReference>
<gene>
    <name evidence="7" type="ORF">PBS001_LOCUS6064</name>
    <name evidence="6" type="ORF">PBS003_LOCUS1641</name>
</gene>
<dbReference type="AlphaFoldDB" id="A0AAU9KNB8"/>
<reference evidence="6 8" key="1">
    <citation type="submission" date="2021-11" db="EMBL/GenBank/DDBJ databases">
        <authorList>
            <person name="Islam A."/>
            <person name="Islam S."/>
            <person name="Flora M.S."/>
            <person name="Rahman M."/>
            <person name="Ziaur R.M."/>
            <person name="Epstein J.H."/>
            <person name="Hassan M."/>
            <person name="Klassen M."/>
            <person name="Woodard K."/>
            <person name="Webb A."/>
            <person name="Webby R.J."/>
            <person name="El Zowalaty M.E."/>
        </authorList>
    </citation>
    <scope>NUCLEOTIDE SEQUENCE</scope>
    <source>
        <strain evidence="7">Pbs1</strain>
        <strain evidence="6">Pbs3</strain>
    </source>
</reference>
<dbReference type="Pfam" id="PF01509">
    <property type="entry name" value="TruB_N"/>
    <property type="match status" value="1"/>
</dbReference>
<dbReference type="Proteomes" id="UP001158986">
    <property type="component" value="Unassembled WGS sequence"/>
</dbReference>
<dbReference type="GO" id="GO:0160148">
    <property type="term" value="F:tRNA pseudouridine(55) synthase activity"/>
    <property type="evidence" value="ECO:0007669"/>
    <property type="project" value="UniProtKB-EC"/>
</dbReference>
<keyword evidence="8" id="KW-1185">Reference proteome</keyword>
<dbReference type="GO" id="GO:1990481">
    <property type="term" value="P:mRNA pseudouridine synthesis"/>
    <property type="evidence" value="ECO:0007669"/>
    <property type="project" value="TreeGrafter"/>
</dbReference>
<dbReference type="EMBL" id="CAKKTJ010000114">
    <property type="protein sequence ID" value="CAH0474800.1"/>
    <property type="molecule type" value="Genomic_DNA"/>
</dbReference>
<name>A0AAU9KNB8_9STRA</name>
<protein>
    <recommendedName>
        <fullName evidence="2">tRNA pseudouridine(55) synthase</fullName>
        <ecNumber evidence="2">5.4.99.25</ecNumber>
    </recommendedName>
</protein>
<dbReference type="SUPFAM" id="SSF55120">
    <property type="entry name" value="Pseudouridine synthase"/>
    <property type="match status" value="1"/>
</dbReference>
<dbReference type="GO" id="GO:0006400">
    <property type="term" value="P:tRNA modification"/>
    <property type="evidence" value="ECO:0007669"/>
    <property type="project" value="TreeGrafter"/>
</dbReference>
<evidence type="ECO:0000256" key="4">
    <source>
        <dbReference type="ARBA" id="ARBA00023235"/>
    </source>
</evidence>
<keyword evidence="3" id="KW-0819">tRNA processing</keyword>
<evidence type="ECO:0000256" key="1">
    <source>
        <dbReference type="ARBA" id="ARBA00008999"/>
    </source>
</evidence>
<evidence type="ECO:0000256" key="3">
    <source>
        <dbReference type="ARBA" id="ARBA00022694"/>
    </source>
</evidence>
<organism evidence="6 9">
    <name type="scientific">Peronospora belbahrii</name>
    <dbReference type="NCBI Taxonomy" id="622444"/>
    <lineage>
        <taxon>Eukaryota</taxon>
        <taxon>Sar</taxon>
        <taxon>Stramenopiles</taxon>
        <taxon>Oomycota</taxon>
        <taxon>Peronosporomycetes</taxon>
        <taxon>Peronosporales</taxon>
        <taxon>Peronosporaceae</taxon>
        <taxon>Peronospora</taxon>
    </lineage>
</organism>
<accession>A0AAU9KNB8</accession>
<evidence type="ECO:0000313" key="9">
    <source>
        <dbReference type="Proteomes" id="UP001160483"/>
    </source>
</evidence>
<dbReference type="InterPro" id="IPR020103">
    <property type="entry name" value="PsdUridine_synth_cat_dom_sf"/>
</dbReference>
<feature type="domain" description="Pseudouridine synthase II N-terminal" evidence="5">
    <location>
        <begin position="1"/>
        <end position="134"/>
    </location>
</feature>
<evidence type="ECO:0000313" key="8">
    <source>
        <dbReference type="Proteomes" id="UP001158986"/>
    </source>
</evidence>
<evidence type="ECO:0000313" key="6">
    <source>
        <dbReference type="EMBL" id="CAH0474800.1"/>
    </source>
</evidence>
<comment type="caution">
    <text evidence="6">The sequence shown here is derived from an EMBL/GenBank/DDBJ whole genome shotgun (WGS) entry which is preliminary data.</text>
</comment>
<evidence type="ECO:0000256" key="2">
    <source>
        <dbReference type="ARBA" id="ARBA00012787"/>
    </source>
</evidence>
<dbReference type="InterPro" id="IPR014780">
    <property type="entry name" value="tRNA_psdUridine_synth_TruB"/>
</dbReference>
<dbReference type="EC" id="5.4.99.25" evidence="2"/>
<comment type="similarity">
    <text evidence="1">Belongs to the pseudouridine synthase TruB family.</text>
</comment>
<dbReference type="EMBL" id="CAKLCB010000301">
    <property type="protein sequence ID" value="CAH0519538.1"/>
    <property type="molecule type" value="Genomic_DNA"/>
</dbReference>